<reference evidence="8 9" key="1">
    <citation type="submission" date="2018-06" db="EMBL/GenBank/DDBJ databases">
        <authorList>
            <consortium name="Pathogen Informatics"/>
            <person name="Doyle S."/>
        </authorList>
    </citation>
    <scope>NUCLEOTIDE SEQUENCE [LARGE SCALE GENOMIC DNA]</scope>
    <source>
        <strain evidence="8 9">NCTC10717</strain>
    </source>
</reference>
<dbReference type="InterPro" id="IPR051451">
    <property type="entry name" value="PhoH2-like"/>
</dbReference>
<gene>
    <name evidence="8" type="primary">ybeZ</name>
    <name evidence="8" type="ORF">NCTC10717_00916</name>
</gene>
<dbReference type="PANTHER" id="PTHR30473">
    <property type="entry name" value="PROTEIN PHOH"/>
    <property type="match status" value="1"/>
</dbReference>
<dbReference type="RefSeq" id="WP_115218192.1">
    <property type="nucleotide sequence ID" value="NZ_UHIA01000004.1"/>
</dbReference>
<keyword evidence="9" id="KW-1185">Reference proteome</keyword>
<dbReference type="FunFam" id="3.40.50.300:FF:000013">
    <property type="entry name" value="PhoH family ATPase"/>
    <property type="match status" value="1"/>
</dbReference>
<dbReference type="AlphaFoldDB" id="A0A380MWI3"/>
<dbReference type="EMBL" id="UHIA01000004">
    <property type="protein sequence ID" value="SUO96273.1"/>
    <property type="molecule type" value="Genomic_DNA"/>
</dbReference>
<accession>A0A380MWI3</accession>
<protein>
    <recommendedName>
        <fullName evidence="6">PhoH-like protein</fullName>
    </recommendedName>
</protein>
<evidence type="ECO:0000313" key="9">
    <source>
        <dbReference type="Proteomes" id="UP000254575"/>
    </source>
</evidence>
<comment type="subcellular location">
    <subcellularLocation>
        <location evidence="1">Cytoplasm</location>
    </subcellularLocation>
</comment>
<dbReference type="InterPro" id="IPR027417">
    <property type="entry name" value="P-loop_NTPase"/>
</dbReference>
<evidence type="ECO:0000313" key="8">
    <source>
        <dbReference type="EMBL" id="SUO96273.1"/>
    </source>
</evidence>
<dbReference type="OrthoDB" id="9805148at2"/>
<dbReference type="Proteomes" id="UP000254575">
    <property type="component" value="Unassembled WGS sequence"/>
</dbReference>
<comment type="similarity">
    <text evidence="2">Belongs to the PhoH family.</text>
</comment>
<evidence type="ECO:0000259" key="7">
    <source>
        <dbReference type="Pfam" id="PF02562"/>
    </source>
</evidence>
<evidence type="ECO:0000256" key="4">
    <source>
        <dbReference type="ARBA" id="ARBA00022741"/>
    </source>
</evidence>
<keyword evidence="5" id="KW-0067">ATP-binding</keyword>
<dbReference type="Pfam" id="PF02562">
    <property type="entry name" value="PhoH"/>
    <property type="match status" value="1"/>
</dbReference>
<evidence type="ECO:0000256" key="3">
    <source>
        <dbReference type="ARBA" id="ARBA00022490"/>
    </source>
</evidence>
<name>A0A380MWI3_9GAMM</name>
<evidence type="ECO:0000256" key="5">
    <source>
        <dbReference type="ARBA" id="ARBA00022840"/>
    </source>
</evidence>
<keyword evidence="4" id="KW-0547">Nucleotide-binding</keyword>
<proteinExistence type="inferred from homology"/>
<feature type="domain" description="PhoH-like protein" evidence="7">
    <location>
        <begin position="112"/>
        <end position="315"/>
    </location>
</feature>
<organism evidence="8 9">
    <name type="scientific">Suttonella indologenes</name>
    <dbReference type="NCBI Taxonomy" id="13276"/>
    <lineage>
        <taxon>Bacteria</taxon>
        <taxon>Pseudomonadati</taxon>
        <taxon>Pseudomonadota</taxon>
        <taxon>Gammaproteobacteria</taxon>
        <taxon>Cardiobacteriales</taxon>
        <taxon>Cardiobacteriaceae</taxon>
        <taxon>Suttonella</taxon>
    </lineage>
</organism>
<dbReference type="SUPFAM" id="SSF52540">
    <property type="entry name" value="P-loop containing nucleoside triphosphate hydrolases"/>
    <property type="match status" value="1"/>
</dbReference>
<dbReference type="InterPro" id="IPR003714">
    <property type="entry name" value="PhoH"/>
</dbReference>
<keyword evidence="3" id="KW-0963">Cytoplasm</keyword>
<dbReference type="Gene3D" id="3.40.50.300">
    <property type="entry name" value="P-loop containing nucleotide triphosphate hydrolases"/>
    <property type="match status" value="1"/>
</dbReference>
<dbReference type="PANTHER" id="PTHR30473:SF1">
    <property type="entry name" value="PHOH-LIKE PROTEIN"/>
    <property type="match status" value="1"/>
</dbReference>
<dbReference type="GO" id="GO:0005524">
    <property type="term" value="F:ATP binding"/>
    <property type="evidence" value="ECO:0007669"/>
    <property type="project" value="UniProtKB-KW"/>
</dbReference>
<evidence type="ECO:0000256" key="1">
    <source>
        <dbReference type="ARBA" id="ARBA00004496"/>
    </source>
</evidence>
<dbReference type="GO" id="GO:0005829">
    <property type="term" value="C:cytosol"/>
    <property type="evidence" value="ECO:0007669"/>
    <property type="project" value="TreeGrafter"/>
</dbReference>
<sequence>MQDSLAFQLEPQDQRRLAELCGQMQQHITLIESQLKVEIANRGHLFQISGDEGRVRQARFVIEQLYQKTGADVLNQDDVHLALRDAGATLAHDVQSHGAGKDIRIETKRGTITGRGDNQRRYLKRIFEHAVNFGIGPAGTGKTYLAVAAAVAYLAEDKVRKVILVRPAVEAGERLGFLPGDMTQKVDPYLRPLYDALNDMLGAERVLKLMERGVIEIAPLAFMRGRTLNDAFIILDEAQNTTVEQMKMFLTRQGFGSTSVITGDPTQMDLPRGVTSGLRHAQRVLRAVEGISFTQFEATDVVRHPLVQRIIEAYESHQQQERQIEYE</sequence>
<evidence type="ECO:0000256" key="6">
    <source>
        <dbReference type="ARBA" id="ARBA00039970"/>
    </source>
</evidence>
<evidence type="ECO:0000256" key="2">
    <source>
        <dbReference type="ARBA" id="ARBA00010393"/>
    </source>
</evidence>